<dbReference type="SMART" id="SM01332">
    <property type="entry name" value="Cyclin_C"/>
    <property type="match status" value="1"/>
</dbReference>
<dbReference type="InterPro" id="IPR006671">
    <property type="entry name" value="Cyclin_N"/>
</dbReference>
<dbReference type="GO" id="GO:0016538">
    <property type="term" value="F:cyclin-dependent protein serine/threonine kinase regulator activity"/>
    <property type="evidence" value="ECO:0007669"/>
    <property type="project" value="InterPro"/>
</dbReference>
<proteinExistence type="inferred from homology"/>
<evidence type="ECO:0000256" key="2">
    <source>
        <dbReference type="ARBA" id="ARBA00022618"/>
    </source>
</evidence>
<dbReference type="GO" id="GO:0051301">
    <property type="term" value="P:cell division"/>
    <property type="evidence" value="ECO:0007669"/>
    <property type="project" value="UniProtKB-KW"/>
</dbReference>
<dbReference type="AlphaFoldDB" id="A0AB32UVV1"/>
<reference evidence="9" key="1">
    <citation type="journal article" date="1997" name="Nucleic Acids Res.">
        <title>tRNAscan-SE: a program for improved detection of transfer RNA genes in genomic sequence.</title>
        <authorList>
            <person name="Lowe T.M."/>
            <person name="Eddy S.R."/>
        </authorList>
    </citation>
    <scope>NUCLEOTIDE SEQUENCE [LARGE SCALE GENOMIC DNA]</scope>
    <source>
        <strain evidence="9">r\B97-61/B2</strain>
    </source>
</reference>
<feature type="domain" description="Cyclin-like" evidence="7">
    <location>
        <begin position="270"/>
        <end position="354"/>
    </location>
</feature>
<organism evidence="9 10">
    <name type="scientific">Theobroma cacao</name>
    <name type="common">Cacao</name>
    <name type="synonym">Cocoa</name>
    <dbReference type="NCBI Taxonomy" id="3641"/>
    <lineage>
        <taxon>Eukaryota</taxon>
        <taxon>Viridiplantae</taxon>
        <taxon>Streptophyta</taxon>
        <taxon>Embryophyta</taxon>
        <taxon>Tracheophyta</taxon>
        <taxon>Spermatophyta</taxon>
        <taxon>Magnoliopsida</taxon>
        <taxon>eudicotyledons</taxon>
        <taxon>Gunneridae</taxon>
        <taxon>Pentapetalae</taxon>
        <taxon>rosids</taxon>
        <taxon>malvids</taxon>
        <taxon>Malvales</taxon>
        <taxon>Malvaceae</taxon>
        <taxon>Byttnerioideae</taxon>
        <taxon>Theobroma</taxon>
    </lineage>
</organism>
<dbReference type="GeneID" id="18592390"/>
<feature type="domain" description="Cyclin-like" evidence="7">
    <location>
        <begin position="367"/>
        <end position="455"/>
    </location>
</feature>
<dbReference type="CDD" id="cd20506">
    <property type="entry name" value="CYCLIN_AtCycA-like_rpt2"/>
    <property type="match status" value="1"/>
</dbReference>
<gene>
    <name evidence="10" type="primary">LOC18592390</name>
</gene>
<dbReference type="SUPFAM" id="SSF47954">
    <property type="entry name" value="Cyclin-like"/>
    <property type="match status" value="2"/>
</dbReference>
<dbReference type="FunFam" id="1.10.472.10:FF:000013">
    <property type="entry name" value="Cyclin A1"/>
    <property type="match status" value="1"/>
</dbReference>
<evidence type="ECO:0000313" key="10">
    <source>
        <dbReference type="RefSeq" id="XP_007019153.2"/>
    </source>
</evidence>
<dbReference type="InterPro" id="IPR046965">
    <property type="entry name" value="Cyclin_A/B-like"/>
</dbReference>
<feature type="compositionally biased region" description="Low complexity" evidence="6">
    <location>
        <begin position="9"/>
        <end position="24"/>
    </location>
</feature>
<name>A0AB32UVV1_THECC</name>
<dbReference type="Gene3D" id="1.10.472.10">
    <property type="entry name" value="Cyclin-like"/>
    <property type="match status" value="2"/>
</dbReference>
<evidence type="ECO:0000256" key="1">
    <source>
        <dbReference type="ARBA" id="ARBA00006955"/>
    </source>
</evidence>
<evidence type="ECO:0000256" key="6">
    <source>
        <dbReference type="SAM" id="MobiDB-lite"/>
    </source>
</evidence>
<feature type="domain" description="Cyclin C-terminal" evidence="8">
    <location>
        <begin position="363"/>
        <end position="486"/>
    </location>
</feature>
<keyword evidence="3 5" id="KW-0195">Cyclin</keyword>
<dbReference type="InterPro" id="IPR039361">
    <property type="entry name" value="Cyclin"/>
</dbReference>
<keyword evidence="4" id="KW-0131">Cell cycle</keyword>
<dbReference type="KEGG" id="tcc:18592390"/>
<dbReference type="PROSITE" id="PS00292">
    <property type="entry name" value="CYCLINS"/>
    <property type="match status" value="1"/>
</dbReference>
<evidence type="ECO:0000256" key="3">
    <source>
        <dbReference type="ARBA" id="ARBA00023127"/>
    </source>
</evidence>
<evidence type="ECO:0000259" key="7">
    <source>
        <dbReference type="SMART" id="SM00385"/>
    </source>
</evidence>
<dbReference type="SMART" id="SM00385">
    <property type="entry name" value="CYCLIN"/>
    <property type="match status" value="2"/>
</dbReference>
<dbReference type="FunFam" id="1.10.472.10:FF:000167">
    <property type="entry name" value="Mitotic cyclin 6"/>
    <property type="match status" value="1"/>
</dbReference>
<feature type="region of interest" description="Disordered" evidence="6">
    <location>
        <begin position="1"/>
        <end position="33"/>
    </location>
</feature>
<dbReference type="GO" id="GO:0044772">
    <property type="term" value="P:mitotic cell cycle phase transition"/>
    <property type="evidence" value="ECO:0007669"/>
    <property type="project" value="InterPro"/>
</dbReference>
<evidence type="ECO:0000259" key="8">
    <source>
        <dbReference type="SMART" id="SM01332"/>
    </source>
</evidence>
<dbReference type="CDD" id="cd20562">
    <property type="entry name" value="CYCLIN_AtCycA_like_rpt1"/>
    <property type="match status" value="1"/>
</dbReference>
<dbReference type="Gramene" id="Tc08v2_t011070.1">
    <property type="protein sequence ID" value="Tc08v2_p011070.1"/>
    <property type="gene ID" value="Tc08v2_g011070"/>
</dbReference>
<dbReference type="PIRSF" id="PIRSF001771">
    <property type="entry name" value="Cyclin_A_B_D_E"/>
    <property type="match status" value="1"/>
</dbReference>
<reference evidence="10" key="2">
    <citation type="submission" date="2025-08" db="UniProtKB">
        <authorList>
            <consortium name="RefSeq"/>
        </authorList>
    </citation>
    <scope>IDENTIFICATION</scope>
</reference>
<comment type="similarity">
    <text evidence="1">Belongs to the cyclin family. Cyclin AB subfamily.</text>
</comment>
<evidence type="ECO:0000256" key="4">
    <source>
        <dbReference type="ARBA" id="ARBA00023306"/>
    </source>
</evidence>
<dbReference type="Pfam" id="PF02984">
    <property type="entry name" value="Cyclin_C"/>
    <property type="match status" value="1"/>
</dbReference>
<dbReference type="InterPro" id="IPR013763">
    <property type="entry name" value="Cyclin-like_dom"/>
</dbReference>
<evidence type="ECO:0000313" key="9">
    <source>
        <dbReference type="Proteomes" id="UP000694886"/>
    </source>
</evidence>
<dbReference type="InterPro" id="IPR004367">
    <property type="entry name" value="Cyclin_C-dom"/>
</dbReference>
<keyword evidence="2" id="KW-0132">Cell division</keyword>
<dbReference type="Proteomes" id="UP000694886">
    <property type="component" value="Chromosome 8"/>
</dbReference>
<dbReference type="RefSeq" id="XP_007019153.2">
    <property type="nucleotide sequence ID" value="XM_007019091.2"/>
</dbReference>
<accession>A0AB32UVV1</accession>
<dbReference type="Pfam" id="PF00134">
    <property type="entry name" value="Cyclin_N"/>
    <property type="match status" value="1"/>
</dbReference>
<dbReference type="InterPro" id="IPR048258">
    <property type="entry name" value="Cyclins_cyclin-box"/>
</dbReference>
<dbReference type="InterPro" id="IPR036915">
    <property type="entry name" value="Cyclin-like_sf"/>
</dbReference>
<evidence type="ECO:0000256" key="5">
    <source>
        <dbReference type="RuleBase" id="RU000383"/>
    </source>
</evidence>
<sequence>MMSTRNRRLSTSSSSSTAKRPSITGNQSKKMGAVKTQFIKKRAALSDITNQGNGYPNGSRVIVIRSKPMVPCTSKLAKKKETSTCTQDHGLSRPTTLSPESCADVSCMDTIWTRDDQPTPKVSGLLSPSSMCTPGSMDISPDRSLSGSVSLDETMSTCDSLKSPEFEYVENEDVSAVKWIERKANYNLYISKYTQREGKICKRNILSDMGTNDNAGAVDNTSKDPQFCTLIAHDIYKNAWASEAKKGPSADFMEKVQRDINVSMRAILIDWLVEVTEEYRLVPETLFLTVNYIDRYLSGNSINRQQLQLLGIACMMIASKYEEICAPQVKEFCYVTDNTYCKDEILQMESAVLNYLKFEMTVPTAKFFLRHFVHAAQMINQVQSMQFECLANYIVELSLLEYTMLHYAPSLIAASAAFLAKFILSPTKKPWDSILEHYTLYQPSDMHDCVKSLHHLCRNGGRANLPAIREKYSQHKYKFVAKKYCPASIPQEFFQDLSK</sequence>
<protein>
    <submittedName>
        <fullName evidence="10">Cyclin-A1-1</fullName>
    </submittedName>
</protein>
<dbReference type="PANTHER" id="PTHR10177">
    <property type="entry name" value="CYCLINS"/>
    <property type="match status" value="1"/>
</dbReference>